<sequence length="917" mass="92869">MAAHVKAAQEQASAADGMAAAAAARLPERGRRLYRLLVSELYGSRLLEHAARLTLFVRAGAAAAGGIAGGGQTAISQNVVSNIVREAMCSLAGAYYRSAGATLGIPGTPDSRPDVPPPPWGPCAQYLALVDVVSALVAAGFGGGEDGKGAYGMPPEMAAPPQARSGQPGNASQPDPSAGREWDTFDLLLSMVEVQLDWPGQLQRGAGGGGAGNGDVGGDGGGARGGWSFLVGPRATHSLCMRVADLAIASGQDATATSGRQPGRGRGRLPADCAWHVAMRALVAARGLLLGPLSRRPGAAVDSPLLPVKYWEAVVRVLRMEAAPANVDEDLMATRAAFGQRLLHMMELPDMAATASLAPDAQPSGNVATAFSSGLVAGLERCSRFFGRSADRADMEMVCGVLLTGLATHPKGIHQLLAFGPPQQVAPLVATIGKLLHLCVDEAEAAVGAAEPASQASQAAAERAFAARLRIALQHSESGRGHVQRVLLAADSDEAAGVAACRRLVILASNIGQALTSLLSEPRVAALTSEGPAAVRPQLRQLLSFTVQRWLPALLRAALLAPHLPGYGSFMYNVALGSLDVWEVFMIAAAYPPRLASVRSAAEPLCFTATASASAGACTGSAANAAPGEAKLAAAADEAAAEGWRRWLRSGGGSPVPVLGMLLANMRHVNWCCGDVNMFCCCLAAAAFVEPEALRAELRAVAADAAAAPGEGGGGGGSEGAAGGSPSGPGSDAAGKVYTCGSGDRPSATATASASAPAARAQRTDGLPYPDDAWFHWTRNQLDAFLGPDVVSGGPELWDEVLRAEAALSGLAVGDGCHTTATTALAGGAGRGALCWAGALLSPAEAGAGLPTACANPRCTNLAGDSDADLATLGGGLRRCGGCGAVRYCSVDCQRAHWRAGHSAECGGGARRGRGGG</sequence>
<evidence type="ECO:0000256" key="11">
    <source>
        <dbReference type="ARBA" id="ARBA00022946"/>
    </source>
</evidence>
<keyword evidence="3" id="KW-0150">Chloroplast</keyword>
<keyword evidence="12" id="KW-1133">Transmembrane helix</keyword>
<dbReference type="AlphaFoldDB" id="A0A150G385"/>
<feature type="domain" description="MYND-type" evidence="19">
    <location>
        <begin position="856"/>
        <end position="906"/>
    </location>
</feature>
<proteinExistence type="inferred from homology"/>
<dbReference type="InterPro" id="IPR039606">
    <property type="entry name" value="Phytol/farnesol_kinase"/>
</dbReference>
<keyword evidence="8 17" id="KW-0863">Zinc-finger</keyword>
<dbReference type="EC" id="2.7.1.182" evidence="15"/>
<keyword evidence="6" id="KW-0812">Transmembrane</keyword>
<keyword evidence="21" id="KW-1185">Reference proteome</keyword>
<evidence type="ECO:0000256" key="14">
    <source>
        <dbReference type="ARBA" id="ARBA00024015"/>
    </source>
</evidence>
<evidence type="ECO:0000259" key="19">
    <source>
        <dbReference type="PROSITE" id="PS50865"/>
    </source>
</evidence>
<dbReference type="Pfam" id="PF01753">
    <property type="entry name" value="zf-MYND"/>
    <property type="match status" value="1"/>
</dbReference>
<comment type="subcellular location">
    <subcellularLocation>
        <location evidence="1">Plastid</location>
        <location evidence="1">Chloroplast membrane</location>
        <topology evidence="1">Multi-pass membrane protein</topology>
    </subcellularLocation>
</comment>
<dbReference type="GO" id="GO:0009507">
    <property type="term" value="C:chloroplast"/>
    <property type="evidence" value="ECO:0007669"/>
    <property type="project" value="UniProtKB-SubCell"/>
</dbReference>
<dbReference type="PANTHER" id="PTHR32523:SF8">
    <property type="entry name" value="DOLICHOL KINASE"/>
    <property type="match status" value="1"/>
</dbReference>
<evidence type="ECO:0000256" key="1">
    <source>
        <dbReference type="ARBA" id="ARBA00004508"/>
    </source>
</evidence>
<evidence type="ECO:0000256" key="16">
    <source>
        <dbReference type="ARBA" id="ARBA00048889"/>
    </source>
</evidence>
<feature type="compositionally biased region" description="Gly residues" evidence="18">
    <location>
        <begin position="205"/>
        <end position="219"/>
    </location>
</feature>
<accession>A0A150G385</accession>
<protein>
    <recommendedName>
        <fullName evidence="15">phytol kinase</fullName>
        <ecNumber evidence="15">2.7.1.182</ecNumber>
    </recommendedName>
</protein>
<evidence type="ECO:0000256" key="4">
    <source>
        <dbReference type="ARBA" id="ARBA00022640"/>
    </source>
</evidence>
<evidence type="ECO:0000256" key="12">
    <source>
        <dbReference type="ARBA" id="ARBA00022989"/>
    </source>
</evidence>
<dbReference type="InterPro" id="IPR002893">
    <property type="entry name" value="Znf_MYND"/>
</dbReference>
<keyword evidence="10" id="KW-0862">Zinc</keyword>
<evidence type="ECO:0000256" key="8">
    <source>
        <dbReference type="ARBA" id="ARBA00022771"/>
    </source>
</evidence>
<keyword evidence="4" id="KW-0934">Plastid</keyword>
<keyword evidence="5" id="KW-0808">Transferase</keyword>
<keyword evidence="11" id="KW-0809">Transit peptide</keyword>
<evidence type="ECO:0000256" key="13">
    <source>
        <dbReference type="ARBA" id="ARBA00023136"/>
    </source>
</evidence>
<evidence type="ECO:0000256" key="15">
    <source>
        <dbReference type="ARBA" id="ARBA00039024"/>
    </source>
</evidence>
<dbReference type="Gene3D" id="6.10.140.2220">
    <property type="match status" value="1"/>
</dbReference>
<feature type="compositionally biased region" description="Gly residues" evidence="18">
    <location>
        <begin position="710"/>
        <end position="727"/>
    </location>
</feature>
<dbReference type="GO" id="GO:0010276">
    <property type="term" value="F:phytol kinase activity"/>
    <property type="evidence" value="ECO:0007669"/>
    <property type="project" value="UniProtKB-EC"/>
</dbReference>
<comment type="similarity">
    <text evidence="2">Belongs to the polyprenol kinase family.</text>
</comment>
<evidence type="ECO:0000256" key="18">
    <source>
        <dbReference type="SAM" id="MobiDB-lite"/>
    </source>
</evidence>
<keyword evidence="13" id="KW-0472">Membrane</keyword>
<evidence type="ECO:0000256" key="3">
    <source>
        <dbReference type="ARBA" id="ARBA00022528"/>
    </source>
</evidence>
<evidence type="ECO:0000256" key="9">
    <source>
        <dbReference type="ARBA" id="ARBA00022777"/>
    </source>
</evidence>
<keyword evidence="9" id="KW-0418">Kinase</keyword>
<evidence type="ECO:0000313" key="20">
    <source>
        <dbReference type="EMBL" id="KXZ44339.1"/>
    </source>
</evidence>
<comment type="caution">
    <text evidence="20">The sequence shown here is derived from an EMBL/GenBank/DDBJ whole genome shotgun (WGS) entry which is preliminary data.</text>
</comment>
<evidence type="ECO:0000256" key="17">
    <source>
        <dbReference type="PROSITE-ProRule" id="PRU00134"/>
    </source>
</evidence>
<organism evidence="20 21">
    <name type="scientific">Gonium pectorale</name>
    <name type="common">Green alga</name>
    <dbReference type="NCBI Taxonomy" id="33097"/>
    <lineage>
        <taxon>Eukaryota</taxon>
        <taxon>Viridiplantae</taxon>
        <taxon>Chlorophyta</taxon>
        <taxon>core chlorophytes</taxon>
        <taxon>Chlorophyceae</taxon>
        <taxon>CS clade</taxon>
        <taxon>Chlamydomonadales</taxon>
        <taxon>Volvocaceae</taxon>
        <taxon>Gonium</taxon>
    </lineage>
</organism>
<name>A0A150G385_GONPE</name>
<feature type="compositionally biased region" description="Polar residues" evidence="18">
    <location>
        <begin position="164"/>
        <end position="175"/>
    </location>
</feature>
<dbReference type="SUPFAM" id="SSF144232">
    <property type="entry name" value="HIT/MYND zinc finger-like"/>
    <property type="match status" value="1"/>
</dbReference>
<evidence type="ECO:0000256" key="10">
    <source>
        <dbReference type="ARBA" id="ARBA00022833"/>
    </source>
</evidence>
<comment type="catalytic activity">
    <reaction evidence="16">
        <text>phytol + CTP = phytyl phosphate + CDP + H(+)</text>
        <dbReference type="Rhea" id="RHEA:38055"/>
        <dbReference type="ChEBI" id="CHEBI:15378"/>
        <dbReference type="ChEBI" id="CHEBI:17327"/>
        <dbReference type="ChEBI" id="CHEBI:37563"/>
        <dbReference type="ChEBI" id="CHEBI:58069"/>
        <dbReference type="ChEBI" id="CHEBI:75483"/>
        <dbReference type="EC" id="2.7.1.182"/>
    </reaction>
</comment>
<dbReference type="PROSITE" id="PS50865">
    <property type="entry name" value="ZF_MYND_2"/>
    <property type="match status" value="1"/>
</dbReference>
<dbReference type="Proteomes" id="UP000075714">
    <property type="component" value="Unassembled WGS sequence"/>
</dbReference>
<comment type="pathway">
    <text evidence="14">Cofactor biosynthesis; tocopherol biosynthesis.</text>
</comment>
<gene>
    <name evidence="20" type="ORF">GPECTOR_69g432</name>
</gene>
<dbReference type="GO" id="GO:0008270">
    <property type="term" value="F:zinc ion binding"/>
    <property type="evidence" value="ECO:0007669"/>
    <property type="project" value="UniProtKB-KW"/>
</dbReference>
<dbReference type="GO" id="GO:0016020">
    <property type="term" value="C:membrane"/>
    <property type="evidence" value="ECO:0007669"/>
    <property type="project" value="UniProtKB-SubCell"/>
</dbReference>
<dbReference type="PANTHER" id="PTHR32523">
    <property type="entry name" value="PHYTOL KINASE 1, CHLOROPLASTIC"/>
    <property type="match status" value="1"/>
</dbReference>
<keyword evidence="7" id="KW-0479">Metal-binding</keyword>
<feature type="region of interest" description="Disordered" evidence="18">
    <location>
        <begin position="200"/>
        <end position="219"/>
    </location>
</feature>
<evidence type="ECO:0000313" key="21">
    <source>
        <dbReference type="Proteomes" id="UP000075714"/>
    </source>
</evidence>
<reference evidence="21" key="1">
    <citation type="journal article" date="2016" name="Nat. Commun.">
        <title>The Gonium pectorale genome demonstrates co-option of cell cycle regulation during the evolution of multicellularity.</title>
        <authorList>
            <person name="Hanschen E.R."/>
            <person name="Marriage T.N."/>
            <person name="Ferris P.J."/>
            <person name="Hamaji T."/>
            <person name="Toyoda A."/>
            <person name="Fujiyama A."/>
            <person name="Neme R."/>
            <person name="Noguchi H."/>
            <person name="Minakuchi Y."/>
            <person name="Suzuki M."/>
            <person name="Kawai-Toyooka H."/>
            <person name="Smith D.R."/>
            <person name="Sparks H."/>
            <person name="Anderson J."/>
            <person name="Bakaric R."/>
            <person name="Luria V."/>
            <person name="Karger A."/>
            <person name="Kirschner M.W."/>
            <person name="Durand P.M."/>
            <person name="Michod R.E."/>
            <person name="Nozaki H."/>
            <person name="Olson B.J."/>
        </authorList>
    </citation>
    <scope>NUCLEOTIDE SEQUENCE [LARGE SCALE GENOMIC DNA]</scope>
    <source>
        <strain evidence="21">NIES-2863</strain>
    </source>
</reference>
<evidence type="ECO:0000256" key="5">
    <source>
        <dbReference type="ARBA" id="ARBA00022679"/>
    </source>
</evidence>
<evidence type="ECO:0000256" key="2">
    <source>
        <dbReference type="ARBA" id="ARBA00010794"/>
    </source>
</evidence>
<evidence type="ECO:0000256" key="6">
    <source>
        <dbReference type="ARBA" id="ARBA00022692"/>
    </source>
</evidence>
<feature type="region of interest" description="Disordered" evidence="18">
    <location>
        <begin position="149"/>
        <end position="180"/>
    </location>
</feature>
<dbReference type="EMBL" id="LSYV01000070">
    <property type="protein sequence ID" value="KXZ44339.1"/>
    <property type="molecule type" value="Genomic_DNA"/>
</dbReference>
<feature type="region of interest" description="Disordered" evidence="18">
    <location>
        <begin position="707"/>
        <end position="738"/>
    </location>
</feature>
<evidence type="ECO:0000256" key="7">
    <source>
        <dbReference type="ARBA" id="ARBA00022723"/>
    </source>
</evidence>